<proteinExistence type="predicted"/>
<name>A0A650ELX4_9BACT</name>
<organism evidence="1">
    <name type="scientific">uncultured Elusimicrobia bacterium</name>
    <dbReference type="NCBI Taxonomy" id="699876"/>
    <lineage>
        <taxon>Bacteria</taxon>
        <taxon>Pseudomonadati</taxon>
        <taxon>Elusimicrobiota</taxon>
        <taxon>Elusimicrobia</taxon>
        <taxon>environmental samples</taxon>
    </lineage>
</organism>
<reference evidence="1" key="1">
    <citation type="journal article" date="2020" name="J. ISSAAS">
        <title>Lactobacilli and other gastrointestinal microbiota of Peromyscus leucopus, reservoir host for agents of Lyme disease and other zoonoses in North America.</title>
        <authorList>
            <person name="Milovic A."/>
            <person name="Bassam K."/>
            <person name="Shao H."/>
            <person name="Chatzistamou I."/>
            <person name="Tufts D.M."/>
            <person name="Diuk-Wasser M."/>
            <person name="Barbour A.G."/>
        </authorList>
    </citation>
    <scope>NUCLEOTIDE SEQUENCE</scope>
    <source>
        <strain evidence="1">LL30</strain>
    </source>
</reference>
<gene>
    <name evidence="1" type="ORF">Elusimicrob1349_1030</name>
</gene>
<evidence type="ECO:0000313" key="1">
    <source>
        <dbReference type="EMBL" id="QGT50633.1"/>
    </source>
</evidence>
<protein>
    <submittedName>
        <fullName evidence="1">Uncharacterized protein</fullName>
    </submittedName>
</protein>
<sequence length="169" mass="18797">MINSAQIGIIGMCGVFAGPMTPASPMSANFYTTDSTHQNKPFADGNDSFNTIDTIQQDKNFIQFELTEVKKDFSLENGFELANGTINNAKVFLDNIVNEHIMVPHIAANAMGQVGLTWDSLTHRIYLTIDENGELCLTLVNRNNLNECDSMQRNIGIRDEIIRKIKTAL</sequence>
<dbReference type="EMBL" id="MN577571">
    <property type="protein sequence ID" value="QGT50633.1"/>
    <property type="molecule type" value="Genomic_DNA"/>
</dbReference>
<dbReference type="AlphaFoldDB" id="A0A650ELX4"/>
<accession>A0A650ELX4</accession>